<keyword evidence="2" id="KW-1133">Transmembrane helix</keyword>
<comment type="caution">
    <text evidence="3">The sequence shown here is derived from an EMBL/GenBank/DDBJ whole genome shotgun (WGS) entry which is preliminary data.</text>
</comment>
<keyword evidence="2" id="KW-0472">Membrane</keyword>
<evidence type="ECO:0000256" key="1">
    <source>
        <dbReference type="SAM" id="MobiDB-lite"/>
    </source>
</evidence>
<organism evidence="3 4">
    <name type="scientific">Limosilactobacillus portuensis</name>
    <dbReference type="NCBI Taxonomy" id="2742601"/>
    <lineage>
        <taxon>Bacteria</taxon>
        <taxon>Bacillati</taxon>
        <taxon>Bacillota</taxon>
        <taxon>Bacilli</taxon>
        <taxon>Lactobacillales</taxon>
        <taxon>Lactobacillaceae</taxon>
        <taxon>Limosilactobacillus</taxon>
    </lineage>
</organism>
<keyword evidence="4" id="KW-1185">Reference proteome</keyword>
<keyword evidence="2" id="KW-0812">Transmembrane</keyword>
<name>A0ABS6IXB6_9LACO</name>
<protein>
    <recommendedName>
        <fullName evidence="5">Phage holin</fullName>
    </recommendedName>
</protein>
<evidence type="ECO:0000313" key="4">
    <source>
        <dbReference type="Proteomes" id="UP001196248"/>
    </source>
</evidence>
<reference evidence="3 4" key="1">
    <citation type="submission" date="2021-06" db="EMBL/GenBank/DDBJ databases">
        <title>Limosilactobacillus angelus sp. nov., isolated from the human vagina.</title>
        <authorList>
            <person name="Chen Y.-S."/>
        </authorList>
    </citation>
    <scope>NUCLEOTIDE SEQUENCE [LARGE SCALE GENOMIC DNA]</scope>
    <source>
        <strain evidence="3 4">P5L02</strain>
    </source>
</reference>
<feature type="compositionally biased region" description="Polar residues" evidence="1">
    <location>
        <begin position="140"/>
        <end position="151"/>
    </location>
</feature>
<sequence>MNEIINAIPEYVITAVISTAIFYLMNAGKNLLHSKVQHAKTAQSKELWSFIEQVANTAVNSLVSKNITGDAKFAQATAIVQDTLNKQGFTNVDVKAIESAVQSAYEKSPLTSTTNLEEKADKLGQEEPISAPDGKAKVQDNVNDTQPVEEK</sequence>
<accession>A0ABS6IXB6</accession>
<gene>
    <name evidence="3" type="ORF">KSL82_08765</name>
</gene>
<feature type="region of interest" description="Disordered" evidence="1">
    <location>
        <begin position="108"/>
        <end position="151"/>
    </location>
</feature>
<dbReference type="RefSeq" id="WP_178695498.1">
    <property type="nucleotide sequence ID" value="NZ_JAHPJJ010000023.1"/>
</dbReference>
<evidence type="ECO:0000313" key="3">
    <source>
        <dbReference type="EMBL" id="MBU9695973.1"/>
    </source>
</evidence>
<feature type="compositionally biased region" description="Basic and acidic residues" evidence="1">
    <location>
        <begin position="116"/>
        <end position="125"/>
    </location>
</feature>
<proteinExistence type="predicted"/>
<dbReference type="EMBL" id="JAHPJJ010000023">
    <property type="protein sequence ID" value="MBU9695973.1"/>
    <property type="molecule type" value="Genomic_DNA"/>
</dbReference>
<evidence type="ECO:0000256" key="2">
    <source>
        <dbReference type="SAM" id="Phobius"/>
    </source>
</evidence>
<feature type="transmembrane region" description="Helical" evidence="2">
    <location>
        <begin position="6"/>
        <end position="25"/>
    </location>
</feature>
<evidence type="ECO:0008006" key="5">
    <source>
        <dbReference type="Google" id="ProtNLM"/>
    </source>
</evidence>
<dbReference type="Proteomes" id="UP001196248">
    <property type="component" value="Unassembled WGS sequence"/>
</dbReference>